<dbReference type="RefSeq" id="WP_058699646.1">
    <property type="nucleotide sequence ID" value="NZ_CP013690.1"/>
</dbReference>
<name>A0AAI8G5M9_9FLAO</name>
<dbReference type="KEGG" id="mod:AS202_15415"/>
<evidence type="ECO:0008006" key="3">
    <source>
        <dbReference type="Google" id="ProtNLM"/>
    </source>
</evidence>
<accession>A0AAI8G5M9</accession>
<proteinExistence type="predicted"/>
<organism evidence="1 2">
    <name type="scientific">Myroides odoratimimus</name>
    <dbReference type="NCBI Taxonomy" id="76832"/>
    <lineage>
        <taxon>Bacteria</taxon>
        <taxon>Pseudomonadati</taxon>
        <taxon>Bacteroidota</taxon>
        <taxon>Flavobacteriia</taxon>
        <taxon>Flavobacteriales</taxon>
        <taxon>Flavobacteriaceae</taxon>
        <taxon>Myroides</taxon>
    </lineage>
</organism>
<dbReference type="PIRSF" id="PIRSF014677">
    <property type="entry name" value="UCP014677"/>
    <property type="match status" value="1"/>
</dbReference>
<dbReference type="InterPro" id="IPR011202">
    <property type="entry name" value="UCP014677"/>
</dbReference>
<sequence length="525" mass="61527">MTIKDYISKFNTHPVLFVGTGLSLRYLNKSYNWEDLLNNISNSIFNNNDEKYLDIKAECLNNDKFDYPKIGSILEKSFNEFLDLDINRHGEFKHINDRYYDLLKKDNKVISKLKLYISFLLQDITTKPNMKGEVELLKQLKNNISSVITTNYDLFLEEVFGFKPLIGNGILLSNPYGSLYKIHGCINDPEQIVISQEDYEKTQYQHELIRAQLLSLFIHNPVIFLGYGAQDDNVNGILKTVFKYAKYNTDTFQKIKENFLIVEYEKDSQNEIISDYDLKIDETPIQIKKLKTDNYSALYKELIEMEYPISAVDIRKVQNVMYETIANAKDHNDKAVKEVVVIDSKEEINTGDRVLVITYGDKNTVDSIKKTIFKDKVIPTQMKTDDFIDNYFEIIADKNIDYIKVIDNITIPSNHYFPIFGFIKVFPKLKSKDKIKNNQLKSFDRFIKQLEKKPKKDIKKHTSIEDVNRDSTISLSAKHTNIVFNIWNNNIPLDNLEAYLKNYPDSKKHTEYRRLISLYDYKLYN</sequence>
<dbReference type="Proteomes" id="UP000069030">
    <property type="component" value="Chromosome"/>
</dbReference>
<evidence type="ECO:0000313" key="2">
    <source>
        <dbReference type="Proteomes" id="UP000069030"/>
    </source>
</evidence>
<dbReference type="Pfam" id="PF13289">
    <property type="entry name" value="SIR2_2"/>
    <property type="match status" value="1"/>
</dbReference>
<dbReference type="AlphaFoldDB" id="A0AAI8G5M9"/>
<gene>
    <name evidence="1" type="ORF">AS202_15415</name>
</gene>
<evidence type="ECO:0000313" key="1">
    <source>
        <dbReference type="EMBL" id="ALU27452.1"/>
    </source>
</evidence>
<dbReference type="EMBL" id="CP013690">
    <property type="protein sequence ID" value="ALU27452.1"/>
    <property type="molecule type" value="Genomic_DNA"/>
</dbReference>
<reference evidence="1 2" key="1">
    <citation type="journal article" date="2016" name="J. Zhejiang Univ. Sci. B">
        <title>Antibiotic resistance mechanisms of Myroides sp.</title>
        <authorList>
            <person name="Hu S."/>
            <person name="Yuan S."/>
            <person name="Qu H."/>
            <person name="Jiang T."/>
            <person name="Zhou Y."/>
            <person name="Wang M."/>
            <person name="Ming D."/>
        </authorList>
    </citation>
    <scope>NUCLEOTIDE SEQUENCE [LARGE SCALE GENOMIC DNA]</scope>
    <source>
        <strain evidence="1 2">PR63039</strain>
    </source>
</reference>
<protein>
    <recommendedName>
        <fullName evidence="3">SIR2-like domain-containing protein</fullName>
    </recommendedName>
</protein>